<feature type="domain" description="HTH crp-type" evidence="4">
    <location>
        <begin position="194"/>
        <end position="260"/>
    </location>
</feature>
<reference evidence="6" key="1">
    <citation type="journal article" date="2014" name="Soil Biol. Biochem.">
        <title>Structure and function of bacterial communities in ageing soils: Insights from the Mendocino ecological staircase.</title>
        <authorList>
            <person name="Uroz S."/>
            <person name="Tech J.J."/>
            <person name="Sawaya N.A."/>
            <person name="Frey-Klett P."/>
            <person name="Leveau J.H.J."/>
        </authorList>
    </citation>
    <scope>NUCLEOTIDE SEQUENCE [LARGE SCALE GENOMIC DNA]</scope>
    <source>
        <strain evidence="6">Cal35</strain>
    </source>
</reference>
<evidence type="ECO:0000256" key="2">
    <source>
        <dbReference type="ARBA" id="ARBA00023125"/>
    </source>
</evidence>
<dbReference type="SUPFAM" id="SSF46785">
    <property type="entry name" value="Winged helix' DNA-binding domain"/>
    <property type="match status" value="1"/>
</dbReference>
<dbReference type="AlphaFoldDB" id="A0A0A1F6Y5"/>
<dbReference type="Proteomes" id="UP000030302">
    <property type="component" value="Chromosome"/>
</dbReference>
<dbReference type="SUPFAM" id="SSF51206">
    <property type="entry name" value="cAMP-binding domain-like"/>
    <property type="match status" value="1"/>
</dbReference>
<dbReference type="InterPro" id="IPR036390">
    <property type="entry name" value="WH_DNA-bd_sf"/>
</dbReference>
<dbReference type="InterPro" id="IPR036388">
    <property type="entry name" value="WH-like_DNA-bd_sf"/>
</dbReference>
<protein>
    <submittedName>
        <fullName evidence="5">cAMP-binding proteins-catabolite gene activator and regulatory subunit of cAMP-dependent protein kinase</fullName>
    </submittedName>
</protein>
<dbReference type="PANTHER" id="PTHR24567">
    <property type="entry name" value="CRP FAMILY TRANSCRIPTIONAL REGULATORY PROTEIN"/>
    <property type="match status" value="1"/>
</dbReference>
<evidence type="ECO:0000313" key="6">
    <source>
        <dbReference type="Proteomes" id="UP000030302"/>
    </source>
</evidence>
<dbReference type="InterPro" id="IPR018490">
    <property type="entry name" value="cNMP-bd_dom_sf"/>
</dbReference>
<accession>A0A0A1F6Y5</accession>
<gene>
    <name evidence="5" type="ORF">LT85_1330</name>
</gene>
<dbReference type="InterPro" id="IPR014710">
    <property type="entry name" value="RmlC-like_jellyroll"/>
</dbReference>
<dbReference type="Pfam" id="PF13545">
    <property type="entry name" value="HTH_Crp_2"/>
    <property type="match status" value="1"/>
</dbReference>
<evidence type="ECO:0000256" key="3">
    <source>
        <dbReference type="ARBA" id="ARBA00023163"/>
    </source>
</evidence>
<dbReference type="Gene3D" id="1.10.10.10">
    <property type="entry name" value="Winged helix-like DNA-binding domain superfamily/Winged helix DNA-binding domain"/>
    <property type="match status" value="1"/>
</dbReference>
<dbReference type="EMBL" id="CP009962">
    <property type="protein sequence ID" value="AIY40488.1"/>
    <property type="molecule type" value="Genomic_DNA"/>
</dbReference>
<evidence type="ECO:0000256" key="1">
    <source>
        <dbReference type="ARBA" id="ARBA00023015"/>
    </source>
</evidence>
<organism evidence="5 6">
    <name type="scientific">Collimonas arenae</name>
    <dbReference type="NCBI Taxonomy" id="279058"/>
    <lineage>
        <taxon>Bacteria</taxon>
        <taxon>Pseudomonadati</taxon>
        <taxon>Pseudomonadota</taxon>
        <taxon>Betaproteobacteria</taxon>
        <taxon>Burkholderiales</taxon>
        <taxon>Oxalobacteraceae</taxon>
        <taxon>Collimonas</taxon>
    </lineage>
</organism>
<dbReference type="GO" id="GO:0005829">
    <property type="term" value="C:cytosol"/>
    <property type="evidence" value="ECO:0007669"/>
    <property type="project" value="TreeGrafter"/>
</dbReference>
<keyword evidence="6" id="KW-1185">Reference proteome</keyword>
<dbReference type="GO" id="GO:0016301">
    <property type="term" value="F:kinase activity"/>
    <property type="evidence" value="ECO:0007669"/>
    <property type="project" value="UniProtKB-KW"/>
</dbReference>
<keyword evidence="2" id="KW-0238">DNA-binding</keyword>
<evidence type="ECO:0000313" key="5">
    <source>
        <dbReference type="EMBL" id="AIY40488.1"/>
    </source>
</evidence>
<keyword evidence="3" id="KW-0804">Transcription</keyword>
<proteinExistence type="predicted"/>
<dbReference type="HOGENOM" id="CLU_077340_0_0_4"/>
<keyword evidence="5" id="KW-0418">Kinase</keyword>
<dbReference type="SMART" id="SM00419">
    <property type="entry name" value="HTH_CRP"/>
    <property type="match status" value="1"/>
</dbReference>
<dbReference type="GO" id="GO:0003677">
    <property type="term" value="F:DNA binding"/>
    <property type="evidence" value="ECO:0007669"/>
    <property type="project" value="UniProtKB-KW"/>
</dbReference>
<dbReference type="InterPro" id="IPR000595">
    <property type="entry name" value="cNMP-bd_dom"/>
</dbReference>
<dbReference type="PROSITE" id="PS51063">
    <property type="entry name" value="HTH_CRP_2"/>
    <property type="match status" value="1"/>
</dbReference>
<dbReference type="InterPro" id="IPR012318">
    <property type="entry name" value="HTH_CRP"/>
</dbReference>
<keyword evidence="5" id="KW-0808">Transferase</keyword>
<dbReference type="InterPro" id="IPR050397">
    <property type="entry name" value="Env_Response_Regulators"/>
</dbReference>
<evidence type="ECO:0000259" key="4">
    <source>
        <dbReference type="PROSITE" id="PS51063"/>
    </source>
</evidence>
<dbReference type="Gene3D" id="2.60.120.10">
    <property type="entry name" value="Jelly Rolls"/>
    <property type="match status" value="1"/>
</dbReference>
<dbReference type="KEGG" id="care:LT85_1330"/>
<dbReference type="PANTHER" id="PTHR24567:SF74">
    <property type="entry name" value="HTH-TYPE TRANSCRIPTIONAL REGULATOR ARCR"/>
    <property type="match status" value="1"/>
</dbReference>
<keyword evidence="1" id="KW-0805">Transcription regulation</keyword>
<dbReference type="STRING" id="279058.LT85_1330"/>
<dbReference type="GO" id="GO:0003700">
    <property type="term" value="F:DNA-binding transcription factor activity"/>
    <property type="evidence" value="ECO:0007669"/>
    <property type="project" value="TreeGrafter"/>
</dbReference>
<sequence length="287" mass="31436">MAYVLNSYVRSEKSTANKKAAVITGMRGESKGDVIRLGTQNLTSLRIAGLYGHNPLQNQLLASLPADDFRRLQAHLEFVAMPFGITVCEAESQMRHIYFLTSSIVSLFHDMKDGSSAETAIIGNEGVLGVALFMGDGKSINRASVKSAGYGFRLKASMLMEEFARGGALQLQLLRYTQTLLTQMSQTAVCNRHHSVPQQLCRSLLLTLDRLPGNEISVTQNAIAAMLGVRRESVAEAAGKLQEEGLIQYTRGHLTVLDRSGLEARACECYHNLKHAPHEMLAEKQAS</sequence>
<dbReference type="SMART" id="SM00100">
    <property type="entry name" value="cNMP"/>
    <property type="match status" value="1"/>
</dbReference>
<name>A0A0A1F6Y5_9BURK</name>